<evidence type="ECO:0000256" key="1">
    <source>
        <dbReference type="SAM" id="Phobius"/>
    </source>
</evidence>
<evidence type="ECO:0000313" key="3">
    <source>
        <dbReference type="Proteomes" id="UP000268093"/>
    </source>
</evidence>
<comment type="caution">
    <text evidence="2">The sequence shown here is derived from an EMBL/GenBank/DDBJ whole genome shotgun (WGS) entry which is preliminary data.</text>
</comment>
<dbReference type="Proteomes" id="UP000268093">
    <property type="component" value="Unassembled WGS sequence"/>
</dbReference>
<feature type="transmembrane region" description="Helical" evidence="1">
    <location>
        <begin position="75"/>
        <end position="94"/>
    </location>
</feature>
<name>A0A433DCZ7_9FUNG</name>
<accession>A0A433DCZ7</accession>
<reference evidence="2 3" key="1">
    <citation type="journal article" date="2018" name="New Phytol.">
        <title>Phylogenomics of Endogonaceae and evolution of mycorrhizas within Mucoromycota.</title>
        <authorList>
            <person name="Chang Y."/>
            <person name="Desiro A."/>
            <person name="Na H."/>
            <person name="Sandor L."/>
            <person name="Lipzen A."/>
            <person name="Clum A."/>
            <person name="Barry K."/>
            <person name="Grigoriev I.V."/>
            <person name="Martin F.M."/>
            <person name="Stajich J.E."/>
            <person name="Smith M.E."/>
            <person name="Bonito G."/>
            <person name="Spatafora J.W."/>
        </authorList>
    </citation>
    <scope>NUCLEOTIDE SEQUENCE [LARGE SCALE GENOMIC DNA]</scope>
    <source>
        <strain evidence="2 3">GMNB39</strain>
    </source>
</reference>
<proteinExistence type="predicted"/>
<keyword evidence="1" id="KW-1133">Transmembrane helix</keyword>
<keyword evidence="3" id="KW-1185">Reference proteome</keyword>
<keyword evidence="1" id="KW-0472">Membrane</keyword>
<evidence type="ECO:0000313" key="2">
    <source>
        <dbReference type="EMBL" id="RUP48699.1"/>
    </source>
</evidence>
<organism evidence="2 3">
    <name type="scientific">Jimgerdemannia flammicorona</name>
    <dbReference type="NCBI Taxonomy" id="994334"/>
    <lineage>
        <taxon>Eukaryota</taxon>
        <taxon>Fungi</taxon>
        <taxon>Fungi incertae sedis</taxon>
        <taxon>Mucoromycota</taxon>
        <taxon>Mucoromycotina</taxon>
        <taxon>Endogonomycetes</taxon>
        <taxon>Endogonales</taxon>
        <taxon>Endogonaceae</taxon>
        <taxon>Jimgerdemannia</taxon>
    </lineage>
</organism>
<dbReference type="AlphaFoldDB" id="A0A433DCZ7"/>
<protein>
    <submittedName>
        <fullName evidence="2">Uncharacterized protein</fullName>
    </submittedName>
</protein>
<keyword evidence="1" id="KW-0812">Transmembrane</keyword>
<gene>
    <name evidence="2" type="ORF">BC936DRAFT_144151</name>
</gene>
<sequence>MDVVLHTDYDVINAKVQNPLTWPRDIRSLKAHDFVRNPHTFLEAQRWNLFHISDWSSTLPTRESTSSLLCTHSTFPNMLITALYLLCVFLAALARVSPVNESNIGDDDFEAAECSVGEVACVGPNGFCSNATIGFCVQGFLTMMRFRRAAPEG</sequence>
<dbReference type="EMBL" id="RBNI01003058">
    <property type="protein sequence ID" value="RUP48699.1"/>
    <property type="molecule type" value="Genomic_DNA"/>
</dbReference>